<evidence type="ECO:0000256" key="2">
    <source>
        <dbReference type="ARBA" id="ARBA00049106"/>
    </source>
</evidence>
<evidence type="ECO:0000256" key="1">
    <source>
        <dbReference type="ARBA" id="ARBA00008710"/>
    </source>
</evidence>
<accession>A0ABT2J5U7</accession>
<dbReference type="RefSeq" id="WP_260190513.1">
    <property type="nucleotide sequence ID" value="NZ_JAFFZE010000009.1"/>
</dbReference>
<dbReference type="EMBL" id="JAFFZE010000009">
    <property type="protein sequence ID" value="MCT2583141.1"/>
    <property type="molecule type" value="Genomic_DNA"/>
</dbReference>
<keyword evidence="4" id="KW-1185">Reference proteome</keyword>
<dbReference type="PANTHER" id="PTHR39428:SF1">
    <property type="entry name" value="F420H(2)-DEPENDENT QUINONE REDUCTASE RV1261C"/>
    <property type="match status" value="1"/>
</dbReference>
<protein>
    <submittedName>
        <fullName evidence="3">Nitroreductase family deazaflavin-dependent oxidoreductase</fullName>
    </submittedName>
</protein>
<dbReference type="Gene3D" id="2.30.110.10">
    <property type="entry name" value="Electron Transport, Fmn-binding Protein, Chain A"/>
    <property type="match status" value="1"/>
</dbReference>
<dbReference type="Pfam" id="PF04075">
    <property type="entry name" value="F420H2_quin_red"/>
    <property type="match status" value="1"/>
</dbReference>
<name>A0ABT2J5U7_9PSEU</name>
<gene>
    <name evidence="3" type="ORF">JT362_08440</name>
</gene>
<dbReference type="PANTHER" id="PTHR39428">
    <property type="entry name" value="F420H(2)-DEPENDENT QUINONE REDUCTASE RV1261C"/>
    <property type="match status" value="1"/>
</dbReference>
<dbReference type="SUPFAM" id="SSF50475">
    <property type="entry name" value="FMN-binding split barrel"/>
    <property type="match status" value="1"/>
</dbReference>
<dbReference type="NCBIfam" id="TIGR00026">
    <property type="entry name" value="hi_GC_TIGR00026"/>
    <property type="match status" value="1"/>
</dbReference>
<organism evidence="3 4">
    <name type="scientific">Actinophytocola gossypii</name>
    <dbReference type="NCBI Taxonomy" id="2812003"/>
    <lineage>
        <taxon>Bacteria</taxon>
        <taxon>Bacillati</taxon>
        <taxon>Actinomycetota</taxon>
        <taxon>Actinomycetes</taxon>
        <taxon>Pseudonocardiales</taxon>
        <taxon>Pseudonocardiaceae</taxon>
    </lineage>
</organism>
<evidence type="ECO:0000313" key="3">
    <source>
        <dbReference type="EMBL" id="MCT2583141.1"/>
    </source>
</evidence>
<reference evidence="3 4" key="1">
    <citation type="submission" date="2021-02" db="EMBL/GenBank/DDBJ databases">
        <title>Actinophytocola xerophila sp. nov., isolated from soil of cotton cropping field.</title>
        <authorList>
            <person name="Huang R."/>
            <person name="Chen X."/>
            <person name="Ge X."/>
            <person name="Liu W."/>
        </authorList>
    </citation>
    <scope>NUCLEOTIDE SEQUENCE [LARGE SCALE GENOMIC DNA]</scope>
    <source>
        <strain evidence="3 4">S1-96</strain>
    </source>
</reference>
<sequence>MNDAASFNQRIIEEFRANDGKVGGPFEGAPLLLLHTTGARSGEPRVSPMMYLADGDRYLVFASNAGADHHPAWYWNLRANPKARAEFGDRTVEVSATDLEGSERDEKYAVQAGLFPGFADYERKTDRVIPVVALVPTED</sequence>
<comment type="similarity">
    <text evidence="1">Belongs to the F420H(2)-dependent quinone reductase family.</text>
</comment>
<proteinExistence type="inferred from homology"/>
<dbReference type="InterPro" id="IPR004378">
    <property type="entry name" value="F420H2_quin_Rdtase"/>
</dbReference>
<evidence type="ECO:0000313" key="4">
    <source>
        <dbReference type="Proteomes" id="UP001156441"/>
    </source>
</evidence>
<dbReference type="Proteomes" id="UP001156441">
    <property type="component" value="Unassembled WGS sequence"/>
</dbReference>
<dbReference type="InterPro" id="IPR012349">
    <property type="entry name" value="Split_barrel_FMN-bd"/>
</dbReference>
<comment type="caution">
    <text evidence="3">The sequence shown here is derived from an EMBL/GenBank/DDBJ whole genome shotgun (WGS) entry which is preliminary data.</text>
</comment>
<comment type="catalytic activity">
    <reaction evidence="2">
        <text>oxidized coenzyme F420-(gamma-L-Glu)(n) + a quinol + H(+) = reduced coenzyme F420-(gamma-L-Glu)(n) + a quinone</text>
        <dbReference type="Rhea" id="RHEA:39663"/>
        <dbReference type="Rhea" id="RHEA-COMP:12939"/>
        <dbReference type="Rhea" id="RHEA-COMP:14378"/>
        <dbReference type="ChEBI" id="CHEBI:15378"/>
        <dbReference type="ChEBI" id="CHEBI:24646"/>
        <dbReference type="ChEBI" id="CHEBI:132124"/>
        <dbReference type="ChEBI" id="CHEBI:133980"/>
        <dbReference type="ChEBI" id="CHEBI:139511"/>
    </reaction>
</comment>